<evidence type="ECO:0008006" key="3">
    <source>
        <dbReference type="Google" id="ProtNLM"/>
    </source>
</evidence>
<reference evidence="1 2" key="1">
    <citation type="submission" date="2016-11" db="EMBL/GenBank/DDBJ databases">
        <authorList>
            <person name="Jaros S."/>
            <person name="Januszkiewicz K."/>
            <person name="Wedrychowicz H."/>
        </authorList>
    </citation>
    <scope>NUCLEOTIDE SEQUENCE [LARGE SCALE GENOMIC DNA]</scope>
    <source>
        <strain evidence="1 2">YL228</strain>
    </source>
</reference>
<gene>
    <name evidence="1" type="ORF">SAMN02910280_2178</name>
</gene>
<evidence type="ECO:0000313" key="2">
    <source>
        <dbReference type="Proteomes" id="UP000183461"/>
    </source>
</evidence>
<name>A0A1K1NTA0_RUMFL</name>
<protein>
    <recommendedName>
        <fullName evidence="3">Phage tail tube protein</fullName>
    </recommendedName>
</protein>
<evidence type="ECO:0000313" key="1">
    <source>
        <dbReference type="EMBL" id="SFW37646.1"/>
    </source>
</evidence>
<dbReference type="Proteomes" id="UP000183461">
    <property type="component" value="Unassembled WGS sequence"/>
</dbReference>
<proteinExistence type="predicted"/>
<accession>A0A1K1NTA0</accession>
<dbReference type="RefSeq" id="WP_072300413.1">
    <property type="nucleotide sequence ID" value="NZ_FPIP01000005.1"/>
</dbReference>
<sequence length="131" mass="14014">MSTVTSINQRKPAEVVIGGVTLFCESFKSSAVRSIAEESTADGGTVFTNNASRSTRLTFTGRVGIEGSPENAVLSFNALVNSANTFNVEHMGLVFADCRMLSYAFDDKGGDWADVTVVLLTAEPVTRRTEP</sequence>
<dbReference type="EMBL" id="FPIP01000005">
    <property type="protein sequence ID" value="SFW37646.1"/>
    <property type="molecule type" value="Genomic_DNA"/>
</dbReference>
<dbReference type="AlphaFoldDB" id="A0A1K1NTA0"/>
<organism evidence="1 2">
    <name type="scientific">Ruminococcus flavefaciens</name>
    <dbReference type="NCBI Taxonomy" id="1265"/>
    <lineage>
        <taxon>Bacteria</taxon>
        <taxon>Bacillati</taxon>
        <taxon>Bacillota</taxon>
        <taxon>Clostridia</taxon>
        <taxon>Eubacteriales</taxon>
        <taxon>Oscillospiraceae</taxon>
        <taxon>Ruminococcus</taxon>
    </lineage>
</organism>